<accession>A0ABU1GN70</accession>
<evidence type="ECO:0000256" key="1">
    <source>
        <dbReference type="ARBA" id="ARBA00004651"/>
    </source>
</evidence>
<feature type="domain" description="RDD" evidence="7">
    <location>
        <begin position="14"/>
        <end position="147"/>
    </location>
</feature>
<evidence type="ECO:0000256" key="2">
    <source>
        <dbReference type="ARBA" id="ARBA00022475"/>
    </source>
</evidence>
<comment type="subcellular location">
    <subcellularLocation>
        <location evidence="1">Cell membrane</location>
        <topology evidence="1">Multi-pass membrane protein</topology>
    </subcellularLocation>
</comment>
<keyword evidence="9" id="KW-1185">Reference proteome</keyword>
<feature type="transmembrane region" description="Helical" evidence="6">
    <location>
        <begin position="64"/>
        <end position="83"/>
    </location>
</feature>
<keyword evidence="4 6" id="KW-1133">Transmembrane helix</keyword>
<dbReference type="InterPro" id="IPR010432">
    <property type="entry name" value="RDD"/>
</dbReference>
<evidence type="ECO:0000256" key="3">
    <source>
        <dbReference type="ARBA" id="ARBA00022692"/>
    </source>
</evidence>
<evidence type="ECO:0000256" key="4">
    <source>
        <dbReference type="ARBA" id="ARBA00022989"/>
    </source>
</evidence>
<gene>
    <name evidence="8" type="ORF">QC820_11695</name>
</gene>
<dbReference type="RefSeq" id="WP_253448878.1">
    <property type="nucleotide sequence ID" value="NZ_JARWAL010000010.1"/>
</dbReference>
<name>A0ABU1GN70_9GAMM</name>
<organism evidence="8 9">
    <name type="scientific">Halomonas mongoliensis</name>
    <dbReference type="NCBI Taxonomy" id="321265"/>
    <lineage>
        <taxon>Bacteria</taxon>
        <taxon>Pseudomonadati</taxon>
        <taxon>Pseudomonadota</taxon>
        <taxon>Gammaproteobacteria</taxon>
        <taxon>Oceanospirillales</taxon>
        <taxon>Halomonadaceae</taxon>
        <taxon>Halomonas</taxon>
    </lineage>
</organism>
<dbReference type="PANTHER" id="PTHR36115:SF10">
    <property type="entry name" value="RDD DOMAIN-CONTAINING PROTEIN"/>
    <property type="match status" value="1"/>
</dbReference>
<proteinExistence type="predicted"/>
<dbReference type="Pfam" id="PF06271">
    <property type="entry name" value="RDD"/>
    <property type="match status" value="1"/>
</dbReference>
<evidence type="ECO:0000256" key="6">
    <source>
        <dbReference type="SAM" id="Phobius"/>
    </source>
</evidence>
<dbReference type="EMBL" id="JARWAL010000010">
    <property type="protein sequence ID" value="MDR5893474.1"/>
    <property type="molecule type" value="Genomic_DNA"/>
</dbReference>
<evidence type="ECO:0000256" key="5">
    <source>
        <dbReference type="ARBA" id="ARBA00023136"/>
    </source>
</evidence>
<sequence>MQRRFSNLDDVWPAGLARRLGAMIYDGFLVAAIWILITGLHVTLMRHVVGIPVEEVGTGLVQVLSLRFALLLGAFLFFAFFWVRGGMTLGMQAWRLRVQTLDGCSITLPQAMLRFAVACLSFAAFGLGYLWILFDRERRSWPDIASGTRVVVLPKQAK</sequence>
<evidence type="ECO:0000259" key="7">
    <source>
        <dbReference type="Pfam" id="PF06271"/>
    </source>
</evidence>
<keyword evidence="5 6" id="KW-0472">Membrane</keyword>
<evidence type="ECO:0000313" key="9">
    <source>
        <dbReference type="Proteomes" id="UP001252270"/>
    </source>
</evidence>
<dbReference type="PANTHER" id="PTHR36115">
    <property type="entry name" value="PROLINE-RICH ANTIGEN HOMOLOG-RELATED"/>
    <property type="match status" value="1"/>
</dbReference>
<feature type="transmembrane region" description="Helical" evidence="6">
    <location>
        <begin position="115"/>
        <end position="134"/>
    </location>
</feature>
<protein>
    <submittedName>
        <fullName evidence="8">RDD family protein</fullName>
    </submittedName>
</protein>
<feature type="transmembrane region" description="Helical" evidence="6">
    <location>
        <begin position="20"/>
        <end position="44"/>
    </location>
</feature>
<keyword evidence="2" id="KW-1003">Cell membrane</keyword>
<dbReference type="InterPro" id="IPR051791">
    <property type="entry name" value="Pra-immunoreactive"/>
</dbReference>
<evidence type="ECO:0000313" key="8">
    <source>
        <dbReference type="EMBL" id="MDR5893474.1"/>
    </source>
</evidence>
<comment type="caution">
    <text evidence="8">The sequence shown here is derived from an EMBL/GenBank/DDBJ whole genome shotgun (WGS) entry which is preliminary data.</text>
</comment>
<keyword evidence="3 6" id="KW-0812">Transmembrane</keyword>
<dbReference type="Proteomes" id="UP001252270">
    <property type="component" value="Unassembled WGS sequence"/>
</dbReference>
<reference evidence="8 9" key="1">
    <citation type="submission" date="2023-04" db="EMBL/GenBank/DDBJ databases">
        <title>A long-awaited taxogenomic arrangement of the family Halomonadaceae.</title>
        <authorList>
            <person name="De La Haba R."/>
            <person name="Chuvochina M."/>
            <person name="Wittouck S."/>
            <person name="Arahal D.R."/>
            <person name="Sanchez-Porro C."/>
            <person name="Hugenholtz P."/>
            <person name="Ventosa A."/>
        </authorList>
    </citation>
    <scope>NUCLEOTIDE SEQUENCE [LARGE SCALE GENOMIC DNA]</scope>
    <source>
        <strain evidence="8 9">DSM 17332</strain>
    </source>
</reference>